<dbReference type="PANTHER" id="PTHR34343:SF1">
    <property type="entry name" value="SEROLOGICALLY DEFINED COLON CANCER ANTIGEN 8"/>
    <property type="match status" value="1"/>
</dbReference>
<protein>
    <submittedName>
        <fullName evidence="3">Uncharacterized protein</fullName>
    </submittedName>
</protein>
<dbReference type="GO" id="GO:0007098">
    <property type="term" value="P:centrosome cycle"/>
    <property type="evidence" value="ECO:0007669"/>
    <property type="project" value="InterPro"/>
</dbReference>
<dbReference type="GO" id="GO:0005813">
    <property type="term" value="C:centrosome"/>
    <property type="evidence" value="ECO:0007669"/>
    <property type="project" value="InterPro"/>
</dbReference>
<dbReference type="GO" id="GO:0005814">
    <property type="term" value="C:centriole"/>
    <property type="evidence" value="ECO:0007669"/>
    <property type="project" value="TreeGrafter"/>
</dbReference>
<dbReference type="PANTHER" id="PTHR34343">
    <property type="entry name" value="SEROLOGICALLY DEFINED COLON CANCER ANTIGEN 8"/>
    <property type="match status" value="1"/>
</dbReference>
<evidence type="ECO:0000313" key="4">
    <source>
        <dbReference type="Proteomes" id="UP000708208"/>
    </source>
</evidence>
<proteinExistence type="predicted"/>
<dbReference type="OrthoDB" id="10252347at2759"/>
<name>A0A8J2KMT3_9HEXA</name>
<dbReference type="InterPro" id="IPR031887">
    <property type="entry name" value="SDCCAG8"/>
</dbReference>
<feature type="coiled-coil region" evidence="1">
    <location>
        <begin position="301"/>
        <end position="335"/>
    </location>
</feature>
<dbReference type="GO" id="GO:0030010">
    <property type="term" value="P:establishment of cell polarity"/>
    <property type="evidence" value="ECO:0007669"/>
    <property type="project" value="TreeGrafter"/>
</dbReference>
<keyword evidence="4" id="KW-1185">Reference proteome</keyword>
<dbReference type="EMBL" id="CAJVCH010160332">
    <property type="protein sequence ID" value="CAG7728231.1"/>
    <property type="molecule type" value="Genomic_DNA"/>
</dbReference>
<accession>A0A8J2KMT3</accession>
<comment type="caution">
    <text evidence="3">The sequence shown here is derived from an EMBL/GenBank/DDBJ whole genome shotgun (WGS) entry which is preliminary data.</text>
</comment>
<evidence type="ECO:0000256" key="2">
    <source>
        <dbReference type="SAM" id="MobiDB-lite"/>
    </source>
</evidence>
<feature type="coiled-coil region" evidence="1">
    <location>
        <begin position="507"/>
        <end position="552"/>
    </location>
</feature>
<reference evidence="3" key="1">
    <citation type="submission" date="2021-06" db="EMBL/GenBank/DDBJ databases">
        <authorList>
            <person name="Hodson N. C."/>
            <person name="Mongue J. A."/>
            <person name="Jaron S. K."/>
        </authorList>
    </citation>
    <scope>NUCLEOTIDE SEQUENCE</scope>
</reference>
<feature type="coiled-coil region" evidence="1">
    <location>
        <begin position="362"/>
        <end position="403"/>
    </location>
</feature>
<sequence length="647" mass="75237">MDWKKKISTDHTDIAYLEAVNRLRAILSPRPSSLHLDGTSHKQTHLESRSPLTSRKLDSSPVESPLLSRPDRLNLRSLLSKESPLKLFNSQQYFQNNPLLSQSQGNNNNAVPSEQELFDFIHKQGDYINQLETETKYCREDLANMLDKVRDVITENETLHDRQKRETLNEKADKGLFGGAGGKKSILKNSETLIWQSKVTELEAQLSQLKRTLNLAQEEVLYLRNVNKTNKNTDDGNENGVPGESTNPYAYCDLHREEIQDLHKEKQNFLETLGKFKVTVNELREREAEAAKKVLHSLDIVETMEREKAESEKEIRRLKEDLERHQRRVAELISENDRRVQDEKANLEHKFRQEIEILNSSINSEVDSLARAKLELERLKRSELELKRQVQMKSQTMDDLRQENVIRMGNLQTELSQALLGKSQAEQDLINARLITEKTERDGKQQISRLQIELTSLRHRIESYDADLIKAQEIIVTMNENIIHLQRANAILKQEGAFDDSNTLSTIHNLEEKHVLEMSELEKLIEEQNTLLDKLRNECKMLTGKLDETSKLQKRERTLIEREKDKVIMTNKIIMEKNNDLEKRVKFYASSHEQMTARLKKMEEDDKTRSERIFHLLSKQSGLLNENQRLQTELSAIKNTVESLQKN</sequence>
<dbReference type="Proteomes" id="UP000708208">
    <property type="component" value="Unassembled WGS sequence"/>
</dbReference>
<keyword evidence="1" id="KW-0175">Coiled coil</keyword>
<dbReference type="AlphaFoldDB" id="A0A8J2KMT3"/>
<dbReference type="GO" id="GO:0001764">
    <property type="term" value="P:neuron migration"/>
    <property type="evidence" value="ECO:0007669"/>
    <property type="project" value="TreeGrafter"/>
</dbReference>
<organism evidence="3 4">
    <name type="scientific">Allacma fusca</name>
    <dbReference type="NCBI Taxonomy" id="39272"/>
    <lineage>
        <taxon>Eukaryota</taxon>
        <taxon>Metazoa</taxon>
        <taxon>Ecdysozoa</taxon>
        <taxon>Arthropoda</taxon>
        <taxon>Hexapoda</taxon>
        <taxon>Collembola</taxon>
        <taxon>Symphypleona</taxon>
        <taxon>Sminthuridae</taxon>
        <taxon>Allacma</taxon>
    </lineage>
</organism>
<gene>
    <name evidence="3" type="ORF">AFUS01_LOCUS17025</name>
</gene>
<evidence type="ECO:0000313" key="3">
    <source>
        <dbReference type="EMBL" id="CAG7728231.1"/>
    </source>
</evidence>
<dbReference type="GO" id="GO:0035148">
    <property type="term" value="P:tube formation"/>
    <property type="evidence" value="ECO:0007669"/>
    <property type="project" value="TreeGrafter"/>
</dbReference>
<dbReference type="Pfam" id="PF15964">
    <property type="entry name" value="CCCAP"/>
    <property type="match status" value="2"/>
</dbReference>
<feature type="region of interest" description="Disordered" evidence="2">
    <location>
        <begin position="32"/>
        <end position="68"/>
    </location>
</feature>
<feature type="compositionally biased region" description="Basic and acidic residues" evidence="2">
    <location>
        <begin position="38"/>
        <end position="48"/>
    </location>
</feature>
<evidence type="ECO:0000256" key="1">
    <source>
        <dbReference type="SAM" id="Coils"/>
    </source>
</evidence>